<reference evidence="2" key="1">
    <citation type="journal article" date="2023" name="G3 (Bethesda)">
        <title>Genome assembly and association tests identify interacting loci associated with vigor, precocity, and sex in interspecific pistachio rootstocks.</title>
        <authorList>
            <person name="Palmer W."/>
            <person name="Jacygrad E."/>
            <person name="Sagayaradj S."/>
            <person name="Cavanaugh K."/>
            <person name="Han R."/>
            <person name="Bertier L."/>
            <person name="Beede B."/>
            <person name="Kafkas S."/>
            <person name="Golino D."/>
            <person name="Preece J."/>
            <person name="Michelmore R."/>
        </authorList>
    </citation>
    <scope>NUCLEOTIDE SEQUENCE [LARGE SCALE GENOMIC DNA]</scope>
</reference>
<gene>
    <name evidence="1" type="ORF">Patl1_33088</name>
</gene>
<accession>A0ACC1AQB7</accession>
<protein>
    <submittedName>
        <fullName evidence="1">Uncharacterized protein</fullName>
    </submittedName>
</protein>
<comment type="caution">
    <text evidence="1">The sequence shown here is derived from an EMBL/GenBank/DDBJ whole genome shotgun (WGS) entry which is preliminary data.</text>
</comment>
<evidence type="ECO:0000313" key="2">
    <source>
        <dbReference type="Proteomes" id="UP001164250"/>
    </source>
</evidence>
<evidence type="ECO:0000313" key="1">
    <source>
        <dbReference type="EMBL" id="KAJ0088862.1"/>
    </source>
</evidence>
<dbReference type="EMBL" id="CM047905">
    <property type="protein sequence ID" value="KAJ0088862.1"/>
    <property type="molecule type" value="Genomic_DNA"/>
</dbReference>
<name>A0ACC1AQB7_9ROSI</name>
<proteinExistence type="predicted"/>
<dbReference type="Proteomes" id="UP001164250">
    <property type="component" value="Chromosome 9"/>
</dbReference>
<organism evidence="1 2">
    <name type="scientific">Pistacia atlantica</name>
    <dbReference type="NCBI Taxonomy" id="434234"/>
    <lineage>
        <taxon>Eukaryota</taxon>
        <taxon>Viridiplantae</taxon>
        <taxon>Streptophyta</taxon>
        <taxon>Embryophyta</taxon>
        <taxon>Tracheophyta</taxon>
        <taxon>Spermatophyta</taxon>
        <taxon>Magnoliopsida</taxon>
        <taxon>eudicotyledons</taxon>
        <taxon>Gunneridae</taxon>
        <taxon>Pentapetalae</taxon>
        <taxon>rosids</taxon>
        <taxon>malvids</taxon>
        <taxon>Sapindales</taxon>
        <taxon>Anacardiaceae</taxon>
        <taxon>Pistacia</taxon>
    </lineage>
</organism>
<sequence length="203" mass="23066">MYSKSGSISYAENVFAQTSEKNPVTYTTMILGYGQHGMSKRAVSWFFRMQECDSEPDAVTFVAVLSACSYAGLVDEGLHIFELMESKYKIHPSTENHCCVADMLCRVGRMVEAYEFVQKLEEGNWENVDKVRKAMRERGLRKEVGCSWIDNGGYVNRFASKDQEYPQSDEIYEMLEGLAMEMKNAGYRASQNSNLAAISQFNE</sequence>
<keyword evidence="2" id="KW-1185">Reference proteome</keyword>